<keyword evidence="5" id="KW-0812">Transmembrane</keyword>
<keyword evidence="7" id="KW-0998">Cell outer membrane</keyword>
<dbReference type="EMBL" id="JBHSGN010000169">
    <property type="protein sequence ID" value="MFC4677068.1"/>
    <property type="molecule type" value="Genomic_DNA"/>
</dbReference>
<evidence type="ECO:0000256" key="2">
    <source>
        <dbReference type="ARBA" id="ARBA00007613"/>
    </source>
</evidence>
<sequence length="494" mass="56542">MKKTLSAIAISLWFSAGLTAQDTITISLTDAINRSVSNSVDAVVARNQYKSSYWGYRTYKAELLPEVTLNSTLPYYSKSYNQFQNTDGTYTYVSNDYSRIDGGLSISQNIPLTGGILSVESSFERLQQYGEGGSTRYMGIPASVTLEQPIFGFNRVKWLQRIEPVKYKEAQQKLIGDMEEVSNTAIQYYFNLLLGQINMEIAEQNLKNSEKLYTIAEAKRKIGQISENDLLQLKVSLLKAESYLTDAQASLNARMFQLRSFLNYGEYLILKPIIPESLADKLPVLSYAQVIALARENNSFTRNVQKRMLEANRDVSQAKADRWNAKLFVSFGMSGQEDTFSRAFNSNNWRNNQIVNVGIKIPILDWGKGKGKVKIAEAERDVENSRIEKEQMDFNQNVFLRVQNFNSQSKQLELAKETDKIAQQRYNTSIEAFVLGKIDVLNLNDSQSSKDEARRNYIEQMYQLWSYYYQIRSLTLYDFISDREISVDYESAIN</sequence>
<feature type="signal peptide" evidence="8">
    <location>
        <begin position="1"/>
        <end position="20"/>
    </location>
</feature>
<dbReference type="InterPro" id="IPR051906">
    <property type="entry name" value="TolC-like"/>
</dbReference>
<proteinExistence type="inferred from homology"/>
<comment type="subcellular location">
    <subcellularLocation>
        <location evidence="1">Cell outer membrane</location>
    </subcellularLocation>
</comment>
<evidence type="ECO:0000313" key="9">
    <source>
        <dbReference type="EMBL" id="MFC4677068.1"/>
    </source>
</evidence>
<accession>A0ABV9L418</accession>
<dbReference type="PANTHER" id="PTHR30026:SF20">
    <property type="entry name" value="OUTER MEMBRANE PROTEIN TOLC"/>
    <property type="match status" value="1"/>
</dbReference>
<comment type="similarity">
    <text evidence="2">Belongs to the outer membrane factor (OMF) (TC 1.B.17) family.</text>
</comment>
<keyword evidence="4" id="KW-1134">Transmembrane beta strand</keyword>
<keyword evidence="3" id="KW-0813">Transport</keyword>
<organism evidence="9 10">
    <name type="scientific">Dysgonomonas termitidis</name>
    <dbReference type="NCBI Taxonomy" id="1516126"/>
    <lineage>
        <taxon>Bacteria</taxon>
        <taxon>Pseudomonadati</taxon>
        <taxon>Bacteroidota</taxon>
        <taxon>Bacteroidia</taxon>
        <taxon>Bacteroidales</taxon>
        <taxon>Dysgonomonadaceae</taxon>
        <taxon>Dysgonomonas</taxon>
    </lineage>
</organism>
<dbReference type="RefSeq" id="WP_380001892.1">
    <property type="nucleotide sequence ID" value="NZ_JBHSGN010000169.1"/>
</dbReference>
<evidence type="ECO:0000256" key="8">
    <source>
        <dbReference type="SAM" id="SignalP"/>
    </source>
</evidence>
<evidence type="ECO:0000313" key="10">
    <source>
        <dbReference type="Proteomes" id="UP001596023"/>
    </source>
</evidence>
<dbReference type="PANTHER" id="PTHR30026">
    <property type="entry name" value="OUTER MEMBRANE PROTEIN TOLC"/>
    <property type="match status" value="1"/>
</dbReference>
<name>A0ABV9L418_9BACT</name>
<keyword evidence="10" id="KW-1185">Reference proteome</keyword>
<dbReference type="SUPFAM" id="SSF56954">
    <property type="entry name" value="Outer membrane efflux proteins (OEP)"/>
    <property type="match status" value="1"/>
</dbReference>
<dbReference type="Proteomes" id="UP001596023">
    <property type="component" value="Unassembled WGS sequence"/>
</dbReference>
<evidence type="ECO:0000256" key="4">
    <source>
        <dbReference type="ARBA" id="ARBA00022452"/>
    </source>
</evidence>
<evidence type="ECO:0000256" key="5">
    <source>
        <dbReference type="ARBA" id="ARBA00022692"/>
    </source>
</evidence>
<evidence type="ECO:0000256" key="3">
    <source>
        <dbReference type="ARBA" id="ARBA00022448"/>
    </source>
</evidence>
<evidence type="ECO:0000256" key="7">
    <source>
        <dbReference type="ARBA" id="ARBA00023237"/>
    </source>
</evidence>
<evidence type="ECO:0000256" key="1">
    <source>
        <dbReference type="ARBA" id="ARBA00004442"/>
    </source>
</evidence>
<protein>
    <submittedName>
        <fullName evidence="9">TolC family protein</fullName>
    </submittedName>
</protein>
<keyword evidence="6" id="KW-0472">Membrane</keyword>
<dbReference type="Gene3D" id="1.20.1600.10">
    <property type="entry name" value="Outer membrane efflux proteins (OEP)"/>
    <property type="match status" value="1"/>
</dbReference>
<feature type="chain" id="PRO_5047185576" evidence="8">
    <location>
        <begin position="21"/>
        <end position="494"/>
    </location>
</feature>
<dbReference type="InterPro" id="IPR003423">
    <property type="entry name" value="OMP_efflux"/>
</dbReference>
<gene>
    <name evidence="9" type="ORF">ACFO6W_25635</name>
</gene>
<dbReference type="Pfam" id="PF02321">
    <property type="entry name" value="OEP"/>
    <property type="match status" value="2"/>
</dbReference>
<keyword evidence="8" id="KW-0732">Signal</keyword>
<evidence type="ECO:0000256" key="6">
    <source>
        <dbReference type="ARBA" id="ARBA00023136"/>
    </source>
</evidence>
<comment type="caution">
    <text evidence="9">The sequence shown here is derived from an EMBL/GenBank/DDBJ whole genome shotgun (WGS) entry which is preliminary data.</text>
</comment>
<reference evidence="10" key="1">
    <citation type="journal article" date="2019" name="Int. J. Syst. Evol. Microbiol.">
        <title>The Global Catalogue of Microorganisms (GCM) 10K type strain sequencing project: providing services to taxonomists for standard genome sequencing and annotation.</title>
        <authorList>
            <consortium name="The Broad Institute Genomics Platform"/>
            <consortium name="The Broad Institute Genome Sequencing Center for Infectious Disease"/>
            <person name="Wu L."/>
            <person name="Ma J."/>
        </authorList>
    </citation>
    <scope>NUCLEOTIDE SEQUENCE [LARGE SCALE GENOMIC DNA]</scope>
    <source>
        <strain evidence="10">CCUG 66188</strain>
    </source>
</reference>